<gene>
    <name evidence="2" type="ORF">HAX54_013350</name>
</gene>
<accession>A0ABS8TMS9</accession>
<feature type="region of interest" description="Disordered" evidence="1">
    <location>
        <begin position="1"/>
        <end position="103"/>
    </location>
</feature>
<proteinExistence type="predicted"/>
<feature type="compositionally biased region" description="Basic and acidic residues" evidence="1">
    <location>
        <begin position="60"/>
        <end position="78"/>
    </location>
</feature>
<keyword evidence="3" id="KW-1185">Reference proteome</keyword>
<feature type="compositionally biased region" description="Polar residues" evidence="1">
    <location>
        <begin position="1"/>
        <end position="26"/>
    </location>
</feature>
<sequence>EKLGNNENQVGKNTVQNIPVGSQPTRSFPRRLTCSNNVGNPENWKGVEANLIEDEIDGQQNKDKEEKKTQHNLDHVAREVGLSPKSQAKGNKKNKGKGSSEVP</sequence>
<protein>
    <submittedName>
        <fullName evidence="2">Uncharacterized protein</fullName>
    </submittedName>
</protein>
<evidence type="ECO:0000313" key="3">
    <source>
        <dbReference type="Proteomes" id="UP000823775"/>
    </source>
</evidence>
<organism evidence="2 3">
    <name type="scientific">Datura stramonium</name>
    <name type="common">Jimsonweed</name>
    <name type="synonym">Common thornapple</name>
    <dbReference type="NCBI Taxonomy" id="4076"/>
    <lineage>
        <taxon>Eukaryota</taxon>
        <taxon>Viridiplantae</taxon>
        <taxon>Streptophyta</taxon>
        <taxon>Embryophyta</taxon>
        <taxon>Tracheophyta</taxon>
        <taxon>Spermatophyta</taxon>
        <taxon>Magnoliopsida</taxon>
        <taxon>eudicotyledons</taxon>
        <taxon>Gunneridae</taxon>
        <taxon>Pentapetalae</taxon>
        <taxon>asterids</taxon>
        <taxon>lamiids</taxon>
        <taxon>Solanales</taxon>
        <taxon>Solanaceae</taxon>
        <taxon>Solanoideae</taxon>
        <taxon>Datureae</taxon>
        <taxon>Datura</taxon>
    </lineage>
</organism>
<evidence type="ECO:0000313" key="2">
    <source>
        <dbReference type="EMBL" id="MCD7472288.1"/>
    </source>
</evidence>
<dbReference type="EMBL" id="JACEIK010001802">
    <property type="protein sequence ID" value="MCD7472288.1"/>
    <property type="molecule type" value="Genomic_DNA"/>
</dbReference>
<dbReference type="Proteomes" id="UP000823775">
    <property type="component" value="Unassembled WGS sequence"/>
</dbReference>
<comment type="caution">
    <text evidence="2">The sequence shown here is derived from an EMBL/GenBank/DDBJ whole genome shotgun (WGS) entry which is preliminary data.</text>
</comment>
<feature type="non-terminal residue" evidence="2">
    <location>
        <position position="1"/>
    </location>
</feature>
<reference evidence="2 3" key="1">
    <citation type="journal article" date="2021" name="BMC Genomics">
        <title>Datura genome reveals duplications of psychoactive alkaloid biosynthetic genes and high mutation rate following tissue culture.</title>
        <authorList>
            <person name="Rajewski A."/>
            <person name="Carter-House D."/>
            <person name="Stajich J."/>
            <person name="Litt A."/>
        </authorList>
    </citation>
    <scope>NUCLEOTIDE SEQUENCE [LARGE SCALE GENOMIC DNA]</scope>
    <source>
        <strain evidence="2">AR-01</strain>
    </source>
</reference>
<name>A0ABS8TMS9_DATST</name>
<evidence type="ECO:0000256" key="1">
    <source>
        <dbReference type="SAM" id="MobiDB-lite"/>
    </source>
</evidence>